<evidence type="ECO:0000256" key="1">
    <source>
        <dbReference type="SAM" id="MobiDB-lite"/>
    </source>
</evidence>
<proteinExistence type="predicted"/>
<dbReference type="AlphaFoldDB" id="B4QP68"/>
<organism evidence="2 3">
    <name type="scientific">Drosophila simulans</name>
    <name type="common">Fruit fly</name>
    <dbReference type="NCBI Taxonomy" id="7240"/>
    <lineage>
        <taxon>Eukaryota</taxon>
        <taxon>Metazoa</taxon>
        <taxon>Ecdysozoa</taxon>
        <taxon>Arthropoda</taxon>
        <taxon>Hexapoda</taxon>
        <taxon>Insecta</taxon>
        <taxon>Pterygota</taxon>
        <taxon>Neoptera</taxon>
        <taxon>Endopterygota</taxon>
        <taxon>Diptera</taxon>
        <taxon>Brachycera</taxon>
        <taxon>Muscomorpha</taxon>
        <taxon>Ephydroidea</taxon>
        <taxon>Drosophilidae</taxon>
        <taxon>Drosophila</taxon>
        <taxon>Sophophora</taxon>
    </lineage>
</organism>
<dbReference type="PhylomeDB" id="B4QP68"/>
<dbReference type="Proteomes" id="UP000000304">
    <property type="component" value="Chromosome 3L"/>
</dbReference>
<gene>
    <name evidence="2" type="primary">Dsim\GD17943</name>
    <name evidence="2" type="ORF">Dsim_GD17943</name>
</gene>
<feature type="compositionally biased region" description="Polar residues" evidence="1">
    <location>
        <begin position="114"/>
        <end position="123"/>
    </location>
</feature>
<feature type="non-terminal residue" evidence="2">
    <location>
        <position position="1"/>
    </location>
</feature>
<keyword evidence="3" id="KW-1185">Reference proteome</keyword>
<reference evidence="2 3" key="1">
    <citation type="journal article" date="2007" name="Nature">
        <title>Evolution of genes and genomes on the Drosophila phylogeny.</title>
        <authorList>
            <consortium name="Drosophila 12 Genomes Consortium"/>
            <person name="Clark A.G."/>
            <person name="Eisen M.B."/>
            <person name="Smith D.R."/>
            <person name="Bergman C.M."/>
            <person name="Oliver B."/>
            <person name="Markow T.A."/>
            <person name="Kaufman T.C."/>
            <person name="Kellis M."/>
            <person name="Gelbart W."/>
            <person name="Iyer V.N."/>
            <person name="Pollard D.A."/>
            <person name="Sackton T.B."/>
            <person name="Larracuente A.M."/>
            <person name="Singh N.D."/>
            <person name="Abad J.P."/>
            <person name="Abt D.N."/>
            <person name="Adryan B."/>
            <person name="Aguade M."/>
            <person name="Akashi H."/>
            <person name="Anderson W.W."/>
            <person name="Aquadro C.F."/>
            <person name="Ardell D.H."/>
            <person name="Arguello R."/>
            <person name="Artieri C.G."/>
            <person name="Barbash D.A."/>
            <person name="Barker D."/>
            <person name="Barsanti P."/>
            <person name="Batterham P."/>
            <person name="Batzoglou S."/>
            <person name="Begun D."/>
            <person name="Bhutkar A."/>
            <person name="Blanco E."/>
            <person name="Bosak S.A."/>
            <person name="Bradley R.K."/>
            <person name="Brand A.D."/>
            <person name="Brent M.R."/>
            <person name="Brooks A.N."/>
            <person name="Brown R.H."/>
            <person name="Butlin R.K."/>
            <person name="Caggese C."/>
            <person name="Calvi B.R."/>
            <person name="Bernardo de Carvalho A."/>
            <person name="Caspi A."/>
            <person name="Castrezana S."/>
            <person name="Celniker S.E."/>
            <person name="Chang J.L."/>
            <person name="Chapple C."/>
            <person name="Chatterji S."/>
            <person name="Chinwalla A."/>
            <person name="Civetta A."/>
            <person name="Clifton S.W."/>
            <person name="Comeron J.M."/>
            <person name="Costello J.C."/>
            <person name="Coyne J.A."/>
            <person name="Daub J."/>
            <person name="David R.G."/>
            <person name="Delcher A.L."/>
            <person name="Delehaunty K."/>
            <person name="Do C.B."/>
            <person name="Ebling H."/>
            <person name="Edwards K."/>
            <person name="Eickbush T."/>
            <person name="Evans J.D."/>
            <person name="Filipski A."/>
            <person name="Findeiss S."/>
            <person name="Freyhult E."/>
            <person name="Fulton L."/>
            <person name="Fulton R."/>
            <person name="Garcia A.C."/>
            <person name="Gardiner A."/>
            <person name="Garfield D.A."/>
            <person name="Garvin B.E."/>
            <person name="Gibson G."/>
            <person name="Gilbert D."/>
            <person name="Gnerre S."/>
            <person name="Godfrey J."/>
            <person name="Good R."/>
            <person name="Gotea V."/>
            <person name="Gravely B."/>
            <person name="Greenberg A.J."/>
            <person name="Griffiths-Jones S."/>
            <person name="Gross S."/>
            <person name="Guigo R."/>
            <person name="Gustafson E.A."/>
            <person name="Haerty W."/>
            <person name="Hahn M.W."/>
            <person name="Halligan D.L."/>
            <person name="Halpern A.L."/>
            <person name="Halter G.M."/>
            <person name="Han M.V."/>
            <person name="Heger A."/>
            <person name="Hillier L."/>
            <person name="Hinrichs A.S."/>
            <person name="Holmes I."/>
            <person name="Hoskins R.A."/>
            <person name="Hubisz M.J."/>
            <person name="Hultmark D."/>
            <person name="Huntley M.A."/>
            <person name="Jaffe D.B."/>
            <person name="Jagadeeshan S."/>
            <person name="Jeck W.R."/>
            <person name="Johnson J."/>
            <person name="Jones C.D."/>
            <person name="Jordan W.C."/>
            <person name="Karpen G.H."/>
            <person name="Kataoka E."/>
            <person name="Keightley P.D."/>
            <person name="Kheradpour P."/>
            <person name="Kirkness E.F."/>
            <person name="Koerich L.B."/>
            <person name="Kristiansen K."/>
            <person name="Kudrna D."/>
            <person name="Kulathinal R.J."/>
            <person name="Kumar S."/>
            <person name="Kwok R."/>
            <person name="Lander E."/>
            <person name="Langley C.H."/>
            <person name="Lapoint R."/>
            <person name="Lazzaro B.P."/>
            <person name="Lee S.J."/>
            <person name="Levesque L."/>
            <person name="Li R."/>
            <person name="Lin C.F."/>
            <person name="Lin M.F."/>
            <person name="Lindblad-Toh K."/>
            <person name="Llopart A."/>
            <person name="Long M."/>
            <person name="Low L."/>
            <person name="Lozovsky E."/>
            <person name="Lu J."/>
            <person name="Luo M."/>
            <person name="Machado C.A."/>
            <person name="Makalowski W."/>
            <person name="Marzo M."/>
            <person name="Matsuda M."/>
            <person name="Matzkin L."/>
            <person name="McAllister B."/>
            <person name="McBride C.S."/>
            <person name="McKernan B."/>
            <person name="McKernan K."/>
            <person name="Mendez-Lago M."/>
            <person name="Minx P."/>
            <person name="Mollenhauer M.U."/>
            <person name="Montooth K."/>
            <person name="Mount S.M."/>
            <person name="Mu X."/>
            <person name="Myers E."/>
            <person name="Negre B."/>
            <person name="Newfeld S."/>
            <person name="Nielsen R."/>
            <person name="Noor M.A."/>
            <person name="O'Grady P."/>
            <person name="Pachter L."/>
            <person name="Papaceit M."/>
            <person name="Parisi M.J."/>
            <person name="Parisi M."/>
            <person name="Parts L."/>
            <person name="Pedersen J.S."/>
            <person name="Pesole G."/>
            <person name="Phillippy A.M."/>
            <person name="Ponting C.P."/>
            <person name="Pop M."/>
            <person name="Porcelli D."/>
            <person name="Powell J.R."/>
            <person name="Prohaska S."/>
            <person name="Pruitt K."/>
            <person name="Puig M."/>
            <person name="Quesneville H."/>
            <person name="Ram K.R."/>
            <person name="Rand D."/>
            <person name="Rasmussen M.D."/>
            <person name="Reed L.K."/>
            <person name="Reenan R."/>
            <person name="Reily A."/>
            <person name="Remington K.A."/>
            <person name="Rieger T.T."/>
            <person name="Ritchie M.G."/>
            <person name="Robin C."/>
            <person name="Rogers Y.H."/>
            <person name="Rohde C."/>
            <person name="Rozas J."/>
            <person name="Rubenfield M.J."/>
            <person name="Ruiz A."/>
            <person name="Russo S."/>
            <person name="Salzberg S.L."/>
            <person name="Sanchez-Gracia A."/>
            <person name="Saranga D.J."/>
            <person name="Sato H."/>
            <person name="Schaeffer S.W."/>
            <person name="Schatz M.C."/>
            <person name="Schlenke T."/>
            <person name="Schwartz R."/>
            <person name="Segarra C."/>
            <person name="Singh R.S."/>
            <person name="Sirot L."/>
            <person name="Sirota M."/>
            <person name="Sisneros N.B."/>
            <person name="Smith C.D."/>
            <person name="Smith T.F."/>
            <person name="Spieth J."/>
            <person name="Stage D.E."/>
            <person name="Stark A."/>
            <person name="Stephan W."/>
            <person name="Strausberg R.L."/>
            <person name="Strempel S."/>
            <person name="Sturgill D."/>
            <person name="Sutton G."/>
            <person name="Sutton G.G."/>
            <person name="Tao W."/>
            <person name="Teichmann S."/>
            <person name="Tobari Y.N."/>
            <person name="Tomimura Y."/>
            <person name="Tsolas J.M."/>
            <person name="Valente V.L."/>
            <person name="Venter E."/>
            <person name="Venter J.C."/>
            <person name="Vicario S."/>
            <person name="Vieira F.G."/>
            <person name="Vilella A.J."/>
            <person name="Villasante A."/>
            <person name="Walenz B."/>
            <person name="Wang J."/>
            <person name="Wasserman M."/>
            <person name="Watts T."/>
            <person name="Wilson D."/>
            <person name="Wilson R.K."/>
            <person name="Wing R.A."/>
            <person name="Wolfner M.F."/>
            <person name="Wong A."/>
            <person name="Wong G.K."/>
            <person name="Wu C.I."/>
            <person name="Wu G."/>
            <person name="Yamamoto D."/>
            <person name="Yang H.P."/>
            <person name="Yang S.P."/>
            <person name="Yorke J.A."/>
            <person name="Yoshida K."/>
            <person name="Zdobnov E."/>
            <person name="Zhang P."/>
            <person name="Zhang Y."/>
            <person name="Zimin A.V."/>
            <person name="Baldwin J."/>
            <person name="Abdouelleil A."/>
            <person name="Abdulkadir J."/>
            <person name="Abebe A."/>
            <person name="Abera B."/>
            <person name="Abreu J."/>
            <person name="Acer S.C."/>
            <person name="Aftuck L."/>
            <person name="Alexander A."/>
            <person name="An P."/>
            <person name="Anderson E."/>
            <person name="Anderson S."/>
            <person name="Arachi H."/>
            <person name="Azer M."/>
            <person name="Bachantsang P."/>
            <person name="Barry A."/>
            <person name="Bayul T."/>
            <person name="Berlin A."/>
            <person name="Bessette D."/>
            <person name="Bloom T."/>
            <person name="Blye J."/>
            <person name="Boguslavskiy L."/>
            <person name="Bonnet C."/>
            <person name="Boukhgalter B."/>
            <person name="Bourzgui I."/>
            <person name="Brown A."/>
            <person name="Cahill P."/>
            <person name="Channer S."/>
            <person name="Cheshatsang Y."/>
            <person name="Chuda L."/>
            <person name="Citroen M."/>
            <person name="Collymore A."/>
            <person name="Cooke P."/>
            <person name="Costello M."/>
            <person name="D'Aco K."/>
            <person name="Daza R."/>
            <person name="De Haan G."/>
            <person name="DeGray S."/>
            <person name="DeMaso C."/>
            <person name="Dhargay N."/>
            <person name="Dooley K."/>
            <person name="Dooley E."/>
            <person name="Doricent M."/>
            <person name="Dorje P."/>
            <person name="Dorjee K."/>
            <person name="Dupes A."/>
            <person name="Elong R."/>
            <person name="Falk J."/>
            <person name="Farina A."/>
            <person name="Faro S."/>
            <person name="Ferguson D."/>
            <person name="Fisher S."/>
            <person name="Foley C.D."/>
            <person name="Franke A."/>
            <person name="Friedrich D."/>
            <person name="Gadbois L."/>
            <person name="Gearin G."/>
            <person name="Gearin C.R."/>
            <person name="Giannoukos G."/>
            <person name="Goode T."/>
            <person name="Graham J."/>
            <person name="Grandbois E."/>
            <person name="Grewal S."/>
            <person name="Gyaltsen K."/>
            <person name="Hafez N."/>
            <person name="Hagos B."/>
            <person name="Hall J."/>
            <person name="Henson C."/>
            <person name="Hollinger A."/>
            <person name="Honan T."/>
            <person name="Huard M.D."/>
            <person name="Hughes L."/>
            <person name="Hurhula B."/>
            <person name="Husby M.E."/>
            <person name="Kamat A."/>
            <person name="Kanga B."/>
            <person name="Kashin S."/>
            <person name="Khazanovich D."/>
            <person name="Kisner P."/>
            <person name="Lance K."/>
            <person name="Lara M."/>
            <person name="Lee W."/>
            <person name="Lennon N."/>
            <person name="Letendre F."/>
            <person name="LeVine R."/>
            <person name="Lipovsky A."/>
            <person name="Liu X."/>
            <person name="Liu J."/>
            <person name="Liu S."/>
            <person name="Lokyitsang T."/>
            <person name="Lokyitsang Y."/>
            <person name="Lubonja R."/>
            <person name="Lui A."/>
            <person name="MacDonald P."/>
            <person name="Magnisalis V."/>
            <person name="Maru K."/>
            <person name="Matthews C."/>
            <person name="McCusker W."/>
            <person name="McDonough S."/>
            <person name="Mehta T."/>
            <person name="Meldrim J."/>
            <person name="Meneus L."/>
            <person name="Mihai O."/>
            <person name="Mihalev A."/>
            <person name="Mihova T."/>
            <person name="Mittelman R."/>
            <person name="Mlenga V."/>
            <person name="Montmayeur A."/>
            <person name="Mulrain L."/>
            <person name="Navidi A."/>
            <person name="Naylor J."/>
            <person name="Negash T."/>
            <person name="Nguyen T."/>
            <person name="Nguyen N."/>
            <person name="Nicol R."/>
            <person name="Norbu C."/>
            <person name="Norbu N."/>
            <person name="Novod N."/>
            <person name="O'Neill B."/>
            <person name="Osman S."/>
            <person name="Markiewicz E."/>
            <person name="Oyono O.L."/>
            <person name="Patti C."/>
            <person name="Phunkhang P."/>
            <person name="Pierre F."/>
            <person name="Priest M."/>
            <person name="Raghuraman S."/>
            <person name="Rege F."/>
            <person name="Reyes R."/>
            <person name="Rise C."/>
            <person name="Rogov P."/>
            <person name="Ross K."/>
            <person name="Ryan E."/>
            <person name="Settipalli S."/>
            <person name="Shea T."/>
            <person name="Sherpa N."/>
            <person name="Shi L."/>
            <person name="Shih D."/>
            <person name="Sparrow T."/>
            <person name="Spaulding J."/>
            <person name="Stalker J."/>
            <person name="Stange-Thomann N."/>
            <person name="Stavropoulos S."/>
            <person name="Stone C."/>
            <person name="Strader C."/>
            <person name="Tesfaye S."/>
            <person name="Thomson T."/>
            <person name="Thoulutsang Y."/>
            <person name="Thoulutsang D."/>
            <person name="Topham K."/>
            <person name="Topping I."/>
            <person name="Tsamla T."/>
            <person name="Vassiliev H."/>
            <person name="Vo A."/>
            <person name="Wangchuk T."/>
            <person name="Wangdi T."/>
            <person name="Weiand M."/>
            <person name="Wilkinson J."/>
            <person name="Wilson A."/>
            <person name="Yadav S."/>
            <person name="Young G."/>
            <person name="Yu Q."/>
            <person name="Zembek L."/>
            <person name="Zhong D."/>
            <person name="Zimmer A."/>
            <person name="Zwirko Z."/>
            <person name="Jaffe D.B."/>
            <person name="Alvarez P."/>
            <person name="Brockman W."/>
            <person name="Butler J."/>
            <person name="Chin C."/>
            <person name="Gnerre S."/>
            <person name="Grabherr M."/>
            <person name="Kleber M."/>
            <person name="Mauceli E."/>
            <person name="MacCallum I."/>
        </authorList>
    </citation>
    <scope>NUCLEOTIDE SEQUENCE [LARGE SCALE GENOMIC DNA]</scope>
    <source>
        <strain evidence="3">white501</strain>
    </source>
</reference>
<protein>
    <submittedName>
        <fullName evidence="2">GD17943</fullName>
    </submittedName>
</protein>
<feature type="compositionally biased region" description="Basic and acidic residues" evidence="1">
    <location>
        <begin position="78"/>
        <end position="89"/>
    </location>
</feature>
<name>B4QP68_DROSI</name>
<accession>B4QP68</accession>
<feature type="region of interest" description="Disordered" evidence="1">
    <location>
        <begin position="66"/>
        <end position="123"/>
    </location>
</feature>
<dbReference type="HOGENOM" id="CLU_2020991_0_0_1"/>
<evidence type="ECO:0000313" key="2">
    <source>
        <dbReference type="EMBL" id="EDX09966.1"/>
    </source>
</evidence>
<evidence type="ECO:0000313" key="3">
    <source>
        <dbReference type="Proteomes" id="UP000000304"/>
    </source>
</evidence>
<dbReference type="EMBL" id="CM000363">
    <property type="protein sequence ID" value="EDX09966.1"/>
    <property type="molecule type" value="Genomic_DNA"/>
</dbReference>
<sequence>ERKVSPVRQETRQRNRRNSSWRCTVARLVAWADWESGVYIVSDSDSDRSDYATRIQMQMQLQLQAQAQHDGQHTATHAVRDSDFIEQPRRTGRQMRSVPFRSVFPSDQIRSDPTRNQTKANRS</sequence>